<proteinExistence type="inferred from homology"/>
<evidence type="ECO:0000256" key="6">
    <source>
        <dbReference type="ARBA" id="ARBA00022737"/>
    </source>
</evidence>
<dbReference type="Pfam" id="PF13432">
    <property type="entry name" value="TPR_16"/>
    <property type="match status" value="1"/>
</dbReference>
<feature type="repeat" description="TPR" evidence="8">
    <location>
        <begin position="256"/>
        <end position="289"/>
    </location>
</feature>
<evidence type="ECO:0000256" key="9">
    <source>
        <dbReference type="SAM" id="MobiDB-lite"/>
    </source>
</evidence>
<evidence type="ECO:0000256" key="5">
    <source>
        <dbReference type="ARBA" id="ARBA00022679"/>
    </source>
</evidence>
<feature type="domain" description="O-GlcNAc transferase C-terminal" evidence="10">
    <location>
        <begin position="602"/>
        <end position="787"/>
    </location>
</feature>
<keyword evidence="4" id="KW-0328">Glycosyltransferase</keyword>
<dbReference type="SMART" id="SM00028">
    <property type="entry name" value="TPR"/>
    <property type="match status" value="10"/>
</dbReference>
<evidence type="ECO:0000256" key="7">
    <source>
        <dbReference type="ARBA" id="ARBA00022803"/>
    </source>
</evidence>
<evidence type="ECO:0000313" key="12">
    <source>
        <dbReference type="Proteomes" id="UP001628193"/>
    </source>
</evidence>
<comment type="pathway">
    <text evidence="1">Protein modification; protein glycosylation.</text>
</comment>
<feature type="repeat" description="TPR" evidence="8">
    <location>
        <begin position="154"/>
        <end position="187"/>
    </location>
</feature>
<dbReference type="PANTHER" id="PTHR44998">
    <property type="match status" value="1"/>
</dbReference>
<keyword evidence="7 8" id="KW-0802">TPR repeat</keyword>
<dbReference type="PROSITE" id="PS50293">
    <property type="entry name" value="TPR_REGION"/>
    <property type="match status" value="3"/>
</dbReference>
<dbReference type="PROSITE" id="PS50005">
    <property type="entry name" value="TPR"/>
    <property type="match status" value="8"/>
</dbReference>
<dbReference type="InterPro" id="IPR019734">
    <property type="entry name" value="TPR_rpt"/>
</dbReference>
<feature type="repeat" description="TPR" evidence="8">
    <location>
        <begin position="52"/>
        <end position="85"/>
    </location>
</feature>
<feature type="region of interest" description="Disordered" evidence="9">
    <location>
        <begin position="811"/>
        <end position="851"/>
    </location>
</feature>
<feature type="repeat" description="TPR" evidence="8">
    <location>
        <begin position="188"/>
        <end position="221"/>
    </location>
</feature>
<feature type="repeat" description="TPR" evidence="8">
    <location>
        <begin position="222"/>
        <end position="255"/>
    </location>
</feature>
<gene>
    <name evidence="11" type="primary">lapB_2</name>
    <name evidence="11" type="ORF">SIID45300_03075</name>
</gene>
<dbReference type="Proteomes" id="UP001628193">
    <property type="component" value="Unassembled WGS sequence"/>
</dbReference>
<dbReference type="EMBL" id="BAAFGK010000005">
    <property type="protein sequence ID" value="GAB0058720.1"/>
    <property type="molecule type" value="Genomic_DNA"/>
</dbReference>
<protein>
    <recommendedName>
        <fullName evidence="3">protein O-GlcNAc transferase</fullName>
        <ecNumber evidence="3">2.4.1.255</ecNumber>
    </recommendedName>
</protein>
<feature type="repeat" description="TPR" evidence="8">
    <location>
        <begin position="290"/>
        <end position="323"/>
    </location>
</feature>
<dbReference type="Gene3D" id="3.40.50.2000">
    <property type="entry name" value="Glycogen Phosphorylase B"/>
    <property type="match status" value="1"/>
</dbReference>
<feature type="domain" description="O-GlcNAc transferase C-terminal" evidence="10">
    <location>
        <begin position="438"/>
        <end position="591"/>
    </location>
</feature>
<dbReference type="EC" id="2.4.1.255" evidence="3"/>
<feature type="repeat" description="TPR" evidence="8">
    <location>
        <begin position="120"/>
        <end position="153"/>
    </location>
</feature>
<evidence type="ECO:0000256" key="2">
    <source>
        <dbReference type="ARBA" id="ARBA00005386"/>
    </source>
</evidence>
<comment type="similarity">
    <text evidence="2">Belongs to the glycosyltransferase 41 family. O-GlcNAc transferase subfamily.</text>
</comment>
<keyword evidence="5" id="KW-0808">Transferase</keyword>
<organism evidence="11 12">
    <name type="scientific">Candidatus Magnetaquiglobus chichijimensis</name>
    <dbReference type="NCBI Taxonomy" id="3141448"/>
    <lineage>
        <taxon>Bacteria</taxon>
        <taxon>Pseudomonadati</taxon>
        <taxon>Pseudomonadota</taxon>
        <taxon>Magnetococcia</taxon>
        <taxon>Magnetococcales</taxon>
        <taxon>Candidatus Magnetaquicoccaceae</taxon>
        <taxon>Candidatus Magnetaquiglobus</taxon>
    </lineage>
</organism>
<comment type="caution">
    <text evidence="11">The sequence shown here is derived from an EMBL/GenBank/DDBJ whole genome shotgun (WGS) entry which is preliminary data.</text>
</comment>
<feature type="compositionally biased region" description="Low complexity" evidence="9">
    <location>
        <begin position="823"/>
        <end position="832"/>
    </location>
</feature>
<dbReference type="InterPro" id="IPR011990">
    <property type="entry name" value="TPR-like_helical_dom_sf"/>
</dbReference>
<sequence length="1295" mass="143176">MKSGKSKHSAPAAARSVPVAPVHKALELHHANRLAEAEALYRQILRETPRHQDALNLLGYLLHQRGERDEAIALIKKAIAIDPNQPLFHNNLGIVLQNHGQPEAALAAYDKALQLDPNYQAAMSNLGTLHQALGQYDEAIACQERALKIQPNFFEAYANMGNIRCEQKRFDEAIACYEQSLAIYPEYVSAMHNLAYVLQKLERHEEALVWLERALELRPDYLEALNCKGNVLQDLGRWSEAIACYEQALAINPLYYEALCNMGNVLCDQGRLDESIACHQRALAIKPDLHESYTHMGNALQLQERLDEAIACYRKALEIRPDDQTALENLGVACNVRGDLEGAIDCARRLIAQKRDDPNTFATLLNLLKQICDWRDLDDLFSEMMQLFNAGNKLINPFVFLTLPTTPAEQLACATHYMDRKYRARRDLAATPTHDPHPRRLKIGYLSCDFLNHATAILMAELIKLHDRERFEIILYSYSDDDGKEMRQRMVEASDRFVDLLRVDHDSAARTIHEDGIHVLVELKGFTKGARLEIATQRPAPLQVSWLGYPGTMGAGHIDYIVADPFLIPAGEEIHYSEKVVRLPHCYQPNDRLRALPESGPTRAECGLPARGLIFSNFNQTYKITPEIFAVWMEVLHHTPEAILWLLESNPLVADNLRQAAAGHGIDPARLHFAPKLAVAEHLARYHLVDLVLDTYPVTSHTTASDALWIGCPLLTIAGDTFVSRVAGSLLVTMDAPELVATTLADYQAKALELARAPERLTGLRARLIANRATTPLFDTPRFTRDLESVYEAIWQRHAAGLPPEHLDIAPSFPTPDQPIQPHPTASAAATTPVPPPVAPPIQPRPTASVAATTPVPPPVVPLPALHIPPQAPATDRPVELSICITTASGRAWLAHTLEQLRWVATSGRAIEVVVVDLPEANQGNAAPGQPGAGLPLHRHVTLPRPLAGQALIQAALRVGRGRFLVHLACGDRLLPETLLAELDLMLKRDDIAVSHAPWQLWNDSTATDMGLFYPLEGEHLFDTSRTADLFNFIALNHIFPENALYRADALARVSFDLEATHTPLVTTFRTLSYGAVRFQPNPFLVSVLRNPGVGAAQRNEGMEVLAHLDHYRSGLELAASLALASLGMNDFDPGNRAVVLELINDFVVRRILVAANLAQASGDYIAAGLCLKRALLWVKSEEDRALIRAMEPNVMTGSAYQAMRDRFFALPDAKALVACRISNPEVIRASLHQIAPTIPFEIRDPESLAQSPERFTALCLTEDEATRGLLIASGLPAGQVLLTSDLLGMFRVTG</sequence>
<evidence type="ECO:0000256" key="3">
    <source>
        <dbReference type="ARBA" id="ARBA00011970"/>
    </source>
</evidence>
<accession>A0ABQ0CD01</accession>
<reference evidence="11 12" key="2">
    <citation type="submission" date="2024-09" db="EMBL/GenBank/DDBJ databases">
        <title>Draft genome sequence of Candidatus Magnetaquicoccaceae bacterium FCR-1.</title>
        <authorList>
            <person name="Shimoshige H."/>
            <person name="Shimamura S."/>
            <person name="Taoka A."/>
            <person name="Kobayashi H."/>
            <person name="Maekawa T."/>
        </authorList>
    </citation>
    <scope>NUCLEOTIDE SEQUENCE [LARGE SCALE GENOMIC DNA]</scope>
    <source>
        <strain evidence="11 12">FCR-1</strain>
    </source>
</reference>
<dbReference type="Pfam" id="PF00515">
    <property type="entry name" value="TPR_1"/>
    <property type="match status" value="1"/>
</dbReference>
<keyword evidence="12" id="KW-1185">Reference proteome</keyword>
<dbReference type="Pfam" id="PF13844">
    <property type="entry name" value="Glyco_transf_41"/>
    <property type="match status" value="2"/>
</dbReference>
<dbReference type="SUPFAM" id="SSF48452">
    <property type="entry name" value="TPR-like"/>
    <property type="match status" value="2"/>
</dbReference>
<feature type="compositionally biased region" description="Pro residues" evidence="9">
    <location>
        <begin position="813"/>
        <end position="822"/>
    </location>
</feature>
<reference evidence="11 12" key="1">
    <citation type="submission" date="2024-05" db="EMBL/GenBank/DDBJ databases">
        <authorList>
            <consortium name="Candidatus Magnetaquicoccaceae bacterium FCR-1 genome sequencing consortium"/>
            <person name="Shimoshige H."/>
            <person name="Shimamura S."/>
            <person name="Taoka A."/>
            <person name="Kobayashi H."/>
            <person name="Maekawa T."/>
        </authorList>
    </citation>
    <scope>NUCLEOTIDE SEQUENCE [LARGE SCALE GENOMIC DNA]</scope>
    <source>
        <strain evidence="11 12">FCR-1</strain>
    </source>
</reference>
<evidence type="ECO:0000259" key="10">
    <source>
        <dbReference type="Pfam" id="PF13844"/>
    </source>
</evidence>
<evidence type="ECO:0000256" key="8">
    <source>
        <dbReference type="PROSITE-ProRule" id="PRU00339"/>
    </source>
</evidence>
<dbReference type="Gene3D" id="3.40.50.11380">
    <property type="match status" value="1"/>
</dbReference>
<dbReference type="PANTHER" id="PTHR44998:SF1">
    <property type="entry name" value="UDP-N-ACETYLGLUCOSAMINE--PEPTIDE N-ACETYLGLUCOSAMINYLTRANSFERASE 110 KDA SUBUNIT"/>
    <property type="match status" value="1"/>
</dbReference>
<name>A0ABQ0CD01_9PROT</name>
<keyword evidence="6" id="KW-0677">Repeat</keyword>
<evidence type="ECO:0000313" key="11">
    <source>
        <dbReference type="EMBL" id="GAB0058720.1"/>
    </source>
</evidence>
<dbReference type="Gene3D" id="1.25.40.10">
    <property type="entry name" value="Tetratricopeptide repeat domain"/>
    <property type="match status" value="4"/>
</dbReference>
<evidence type="ECO:0000256" key="1">
    <source>
        <dbReference type="ARBA" id="ARBA00004922"/>
    </source>
</evidence>
<dbReference type="RefSeq" id="WP_420906443.1">
    <property type="nucleotide sequence ID" value="NZ_BAAFGK010000005.1"/>
</dbReference>
<dbReference type="Pfam" id="PF13424">
    <property type="entry name" value="TPR_12"/>
    <property type="match status" value="3"/>
</dbReference>
<evidence type="ECO:0000256" key="4">
    <source>
        <dbReference type="ARBA" id="ARBA00022676"/>
    </source>
</evidence>
<feature type="compositionally biased region" description="Pro residues" evidence="9">
    <location>
        <begin position="833"/>
        <end position="844"/>
    </location>
</feature>
<feature type="repeat" description="TPR" evidence="8">
    <location>
        <begin position="86"/>
        <end position="119"/>
    </location>
</feature>
<dbReference type="InterPro" id="IPR029489">
    <property type="entry name" value="OGT/SEC/SPY_C"/>
</dbReference>